<evidence type="ECO:0000313" key="3">
    <source>
        <dbReference type="Proteomes" id="UP001595616"/>
    </source>
</evidence>
<protein>
    <recommendedName>
        <fullName evidence="4">Lipocalin-like domain-containing protein</fullName>
    </recommendedName>
</protein>
<evidence type="ECO:0008006" key="4">
    <source>
        <dbReference type="Google" id="ProtNLM"/>
    </source>
</evidence>
<keyword evidence="1" id="KW-0472">Membrane</keyword>
<organism evidence="2 3">
    <name type="scientific">Lacihabitans lacunae</name>
    <dbReference type="NCBI Taxonomy" id="1028214"/>
    <lineage>
        <taxon>Bacteria</taxon>
        <taxon>Pseudomonadati</taxon>
        <taxon>Bacteroidota</taxon>
        <taxon>Cytophagia</taxon>
        <taxon>Cytophagales</taxon>
        <taxon>Leadbetterellaceae</taxon>
        <taxon>Lacihabitans</taxon>
    </lineage>
</organism>
<evidence type="ECO:0000256" key="1">
    <source>
        <dbReference type="SAM" id="Phobius"/>
    </source>
</evidence>
<evidence type="ECO:0000313" key="2">
    <source>
        <dbReference type="EMBL" id="MFC3811312.1"/>
    </source>
</evidence>
<dbReference type="RefSeq" id="WP_379838153.1">
    <property type="nucleotide sequence ID" value="NZ_JBHRYQ010000001.1"/>
</dbReference>
<gene>
    <name evidence="2" type="ORF">ACFOOI_11670</name>
</gene>
<keyword evidence="3" id="KW-1185">Reference proteome</keyword>
<keyword evidence="1" id="KW-1133">Transmembrane helix</keyword>
<keyword evidence="1" id="KW-0812">Transmembrane</keyword>
<name>A0ABV7YZB9_9BACT</name>
<dbReference type="EMBL" id="JBHRYQ010000001">
    <property type="protein sequence ID" value="MFC3811312.1"/>
    <property type="molecule type" value="Genomic_DNA"/>
</dbReference>
<reference evidence="3" key="1">
    <citation type="journal article" date="2019" name="Int. J. Syst. Evol. Microbiol.">
        <title>The Global Catalogue of Microorganisms (GCM) 10K type strain sequencing project: providing services to taxonomists for standard genome sequencing and annotation.</title>
        <authorList>
            <consortium name="The Broad Institute Genomics Platform"/>
            <consortium name="The Broad Institute Genome Sequencing Center for Infectious Disease"/>
            <person name="Wu L."/>
            <person name="Ma J."/>
        </authorList>
    </citation>
    <scope>NUCLEOTIDE SEQUENCE [LARGE SCALE GENOMIC DNA]</scope>
    <source>
        <strain evidence="3">CECT 7956</strain>
    </source>
</reference>
<dbReference type="Proteomes" id="UP001595616">
    <property type="component" value="Unassembled WGS sequence"/>
</dbReference>
<comment type="caution">
    <text evidence="2">The sequence shown here is derived from an EMBL/GenBank/DDBJ whole genome shotgun (WGS) entry which is preliminary data.</text>
</comment>
<feature type="transmembrane region" description="Helical" evidence="1">
    <location>
        <begin position="41"/>
        <end position="66"/>
    </location>
</feature>
<sequence length="210" mass="24125">MLLFFYKSTAISSNQYRLKFKMRSNETSFDLFLVYFQPKCVFIYLAIKGIAMLRFLKLFVFVCLLFGCESEKAVYPDNISGDWVYVGTFDNRANYACYVCPDFKIEESIYKVTFKNEGVFNGRINLLIAEGLYAVSELKSEKNSLSGKISIDKLQIMNKPYETEADGKFQNLFQSSSAFMLNIGYGKDSNDQLSLSNGSNEYLVFVRIKK</sequence>
<accession>A0ABV7YZB9</accession>
<proteinExistence type="predicted"/>